<reference evidence="1 2" key="1">
    <citation type="journal article" date="2013" name="Genome Biol. Evol.">
        <title>Comparison of metabolic capacities and inference of gene content evolution in mosquito-associated Spiroplasma diminutum and S. taiwanense.</title>
        <authorList>
            <person name="Lo W.S."/>
            <person name="Ku C."/>
            <person name="Chen L.L."/>
            <person name="Chang T.H."/>
            <person name="Kuo C.H."/>
        </authorList>
    </citation>
    <scope>NUCLEOTIDE SEQUENCE [LARGE SCALE GENOMIC DNA]</scope>
    <source>
        <strain evidence="1">CT-1</strain>
    </source>
</reference>
<dbReference type="PROSITE" id="PS51257">
    <property type="entry name" value="PROKAR_LIPOPROTEIN"/>
    <property type="match status" value="1"/>
</dbReference>
<sequence length="798" mass="90480">MKKLLTLLGSISIIATTGQMVVACATDYDQKDQDGNSILIQFLKKLDGVAEIKTSDILWKLINAENGPKNREKLTLELMQMINLSILSNAKNNYVDGNGKYVLDDSYPYNNYDLANTLVSRWDTLSKNVDRQIENEKKKYEKDYGKKWESEWDKMLLNKYTIYQEDTDDMDRNFLEAKYKADILLTDSSNNASKTLLDVLINTDQQGVTWVDQNTIKTKYLKLKAYVANTEANADLIAYIRSDIDQLSQIYNSTIEDSSAWENKAKSSDTDEVLIATAKEVTGKDIAGENGENILYDAPSNIDEFTISDSTSRSGFLSSSQRFFVDKWYNVQAPLAISEITIGFSENGKFDDGITEADFKSAVGDTDQKNTFDLLAEIKNDTENKSWKTYMAGGTLKHPKATVKQYEKLLTLNNSTDFTQDLRTVVYDYVLGEAADKNINENVQKIEITGDAKEFINKLIPEINRTKNEEKKFYGALKVGTLIYIDSTGIHIVNIDGYGFLKESESANKELTGQKGIEDDKVNSETLKELSTFKKYSKLTDEQKVYKMQTTVNKDVKTTSDSQDEDTESNLQKADSGIGANTYFSEMNSKVTNPYLHYLVNTSLVKGLKGASTSFDILSEVKSWAQISSSSSDSSSAYWMTCVFDYFKEISKPKSGNEEIDQNEFIKQFIEFNTDSETNGELATSTQSWFFNGLKTKQDWTNIQPSISFAQANKSWVDTIKSQTDASGYPKAIIENSWYKNDLISRSQNYFWKPTKSTRLLLNSSMEFNNNLDLNKLSLRIFDEIEYGLFFKTNKEVK</sequence>
<dbReference type="STRING" id="1276220.STAIW_v1c09090"/>
<dbReference type="RefSeq" id="WP_020834634.1">
    <property type="nucleotide sequence ID" value="NC_021846.1"/>
</dbReference>
<dbReference type="PATRIC" id="fig|1276220.3.peg.927"/>
<accession>S5MHX8</accession>
<dbReference type="AlphaFoldDB" id="S5MHX8"/>
<gene>
    <name evidence="1" type="ORF">STAIW_v1c09090</name>
</gene>
<evidence type="ECO:0008006" key="3">
    <source>
        <dbReference type="Google" id="ProtNLM"/>
    </source>
</evidence>
<name>S5MHX8_9MOLU</name>
<evidence type="ECO:0000313" key="1">
    <source>
        <dbReference type="EMBL" id="AGR41495.1"/>
    </source>
</evidence>
<protein>
    <recommendedName>
        <fullName evidence="3">Lipoprotein</fullName>
    </recommendedName>
</protein>
<dbReference type="OrthoDB" id="394582at2"/>
<proteinExistence type="predicted"/>
<dbReference type="EMBL" id="CP005074">
    <property type="protein sequence ID" value="AGR41495.1"/>
    <property type="molecule type" value="Genomic_DNA"/>
</dbReference>
<keyword evidence="2" id="KW-1185">Reference proteome</keyword>
<dbReference type="KEGG" id="stai:STAIW_v1c09090"/>
<dbReference type="Proteomes" id="UP000014984">
    <property type="component" value="Chromosome"/>
</dbReference>
<evidence type="ECO:0000313" key="2">
    <source>
        <dbReference type="Proteomes" id="UP000014984"/>
    </source>
</evidence>
<dbReference type="HOGENOM" id="CLU_383046_0_0_14"/>
<dbReference type="NCBIfam" id="NF038029">
    <property type="entry name" value="LP_plasma"/>
    <property type="match status" value="1"/>
</dbReference>
<dbReference type="InterPro" id="IPR054816">
    <property type="entry name" value="Lipoprotein_mollicutes-type_CS"/>
</dbReference>
<organism evidence="1 2">
    <name type="scientific">Spiroplasma taiwanense CT-1</name>
    <dbReference type="NCBI Taxonomy" id="1276220"/>
    <lineage>
        <taxon>Bacteria</taxon>
        <taxon>Bacillati</taxon>
        <taxon>Mycoplasmatota</taxon>
        <taxon>Mollicutes</taxon>
        <taxon>Entomoplasmatales</taxon>
        <taxon>Spiroplasmataceae</taxon>
        <taxon>Spiroplasma</taxon>
    </lineage>
</organism>